<dbReference type="PROSITE" id="PS51257">
    <property type="entry name" value="PROKAR_LIPOPROTEIN"/>
    <property type="match status" value="1"/>
</dbReference>
<dbReference type="AlphaFoldDB" id="A0A3A9JKE5"/>
<dbReference type="InterPro" id="IPR058627">
    <property type="entry name" value="MdtA-like_C"/>
</dbReference>
<feature type="domain" description="Multidrug resistance protein MdtA-like barrel-sandwich hybrid" evidence="5">
    <location>
        <begin position="71"/>
        <end position="213"/>
    </location>
</feature>
<dbReference type="InterPro" id="IPR058624">
    <property type="entry name" value="MdtA-like_HH"/>
</dbReference>
<sequence length="405" mass="43176">MPKPKPPSARPRLWQALPLLLLALPFLAACKDEVQAAKPAAPPPPVSVVRLQPGSVPIQSVLPGRTAPYQVAEIRPQVSGLLQERLFREGTEVEAGQPLYQIDPAPYRAALASAEANQARAEASLQDARATTSRYRPLVGQNAVSRMAYDKAVAVAAQAEAEVAAAKASVQAARIDLERTRITSPISGRTSRSNLTVGALVTANQAAELLTVTQLDPILVDVTQPAEALLRLRRDMQAGRLLRGEGEAVDVRLTLGDGTEYPLVGRLQFAEATVDRDTGSVTLRATFPNPDGMLMPGLFVRARLEAGVAQNALLVPQQAVTHNARGEATTLVVDEQGTVRQRVIETKQAIGNQWLVSTGLSAGDRVVVQGMQRVRDGVKPEVREITLQELEQGSGPAVAAAQARG</sequence>
<dbReference type="OrthoDB" id="9800613at2"/>
<protein>
    <submittedName>
        <fullName evidence="8">Efflux RND transporter periplasmic adaptor subunit</fullName>
    </submittedName>
</protein>
<dbReference type="Gene3D" id="2.40.420.20">
    <property type="match status" value="1"/>
</dbReference>
<dbReference type="InterPro" id="IPR058626">
    <property type="entry name" value="MdtA-like_b-barrel"/>
</dbReference>
<dbReference type="Gene3D" id="2.40.50.100">
    <property type="match status" value="1"/>
</dbReference>
<dbReference type="FunCoup" id="A0A3A9JKE5">
    <property type="interactions" value="551"/>
</dbReference>
<dbReference type="EMBL" id="RAQU01000020">
    <property type="protein sequence ID" value="RKK05263.1"/>
    <property type="molecule type" value="Genomic_DNA"/>
</dbReference>
<dbReference type="Gene3D" id="1.10.287.470">
    <property type="entry name" value="Helix hairpin bin"/>
    <property type="match status" value="1"/>
</dbReference>
<dbReference type="Pfam" id="PF25967">
    <property type="entry name" value="RND-MFP_C"/>
    <property type="match status" value="1"/>
</dbReference>
<dbReference type="RefSeq" id="WP_120637304.1">
    <property type="nucleotide sequence ID" value="NZ_RAQU01000020.1"/>
</dbReference>
<proteinExistence type="inferred from homology"/>
<reference evidence="8 11" key="1">
    <citation type="submission" date="2018-09" db="EMBL/GenBank/DDBJ databases">
        <title>Roseomonas sp. nov., isolated from feces of Tibetan antelopes in the Qinghai-Tibet plateau, China.</title>
        <authorList>
            <person name="Tian Z."/>
        </authorList>
    </citation>
    <scope>NUCLEOTIDE SEQUENCE [LARGE SCALE GENOMIC DNA]</scope>
    <source>
        <strain evidence="9 10">Z23</strain>
        <strain evidence="8 11">Z24</strain>
    </source>
</reference>
<dbReference type="GO" id="GO:0046677">
    <property type="term" value="P:response to antibiotic"/>
    <property type="evidence" value="ECO:0007669"/>
    <property type="project" value="TreeGrafter"/>
</dbReference>
<comment type="subcellular location">
    <subcellularLocation>
        <location evidence="1">Cell envelope</location>
    </subcellularLocation>
</comment>
<evidence type="ECO:0000259" key="4">
    <source>
        <dbReference type="Pfam" id="PF25876"/>
    </source>
</evidence>
<evidence type="ECO:0000259" key="5">
    <source>
        <dbReference type="Pfam" id="PF25917"/>
    </source>
</evidence>
<dbReference type="FunFam" id="2.40.420.20:FF:000001">
    <property type="entry name" value="Efflux RND transporter periplasmic adaptor subunit"/>
    <property type="match status" value="1"/>
</dbReference>
<evidence type="ECO:0000313" key="10">
    <source>
        <dbReference type="Proteomes" id="UP000274097"/>
    </source>
</evidence>
<feature type="domain" description="Multidrug resistance protein MdtA-like C-terminal permuted SH3" evidence="7">
    <location>
        <begin position="311"/>
        <end position="373"/>
    </location>
</feature>
<keyword evidence="10" id="KW-1185">Reference proteome</keyword>
<dbReference type="GO" id="GO:0022857">
    <property type="term" value="F:transmembrane transporter activity"/>
    <property type="evidence" value="ECO:0007669"/>
    <property type="project" value="InterPro"/>
</dbReference>
<dbReference type="Proteomes" id="UP000274097">
    <property type="component" value="Unassembled WGS sequence"/>
</dbReference>
<feature type="domain" description="Multidrug resistance protein MdtA-like beta-barrel" evidence="6">
    <location>
        <begin position="217"/>
        <end position="307"/>
    </location>
</feature>
<evidence type="ECO:0000313" key="11">
    <source>
        <dbReference type="Proteomes" id="UP000278036"/>
    </source>
</evidence>
<comment type="caution">
    <text evidence="8">The sequence shown here is derived from an EMBL/GenBank/DDBJ whole genome shotgun (WGS) entry which is preliminary data.</text>
</comment>
<dbReference type="NCBIfam" id="TIGR01730">
    <property type="entry name" value="RND_mfp"/>
    <property type="match status" value="1"/>
</dbReference>
<feature type="domain" description="Multidrug resistance protein MdtA-like alpha-helical hairpin" evidence="4">
    <location>
        <begin position="111"/>
        <end position="179"/>
    </location>
</feature>
<dbReference type="Pfam" id="PF25917">
    <property type="entry name" value="BSH_RND"/>
    <property type="match status" value="1"/>
</dbReference>
<dbReference type="SUPFAM" id="SSF111369">
    <property type="entry name" value="HlyD-like secretion proteins"/>
    <property type="match status" value="1"/>
</dbReference>
<gene>
    <name evidence="8" type="ORF">D6Z83_05360</name>
    <name evidence="9" type="ORF">EBE87_18545</name>
</gene>
<evidence type="ECO:0000256" key="2">
    <source>
        <dbReference type="ARBA" id="ARBA00009477"/>
    </source>
</evidence>
<evidence type="ECO:0000259" key="6">
    <source>
        <dbReference type="Pfam" id="PF25944"/>
    </source>
</evidence>
<evidence type="ECO:0000259" key="7">
    <source>
        <dbReference type="Pfam" id="PF25967"/>
    </source>
</evidence>
<dbReference type="InterPro" id="IPR058625">
    <property type="entry name" value="MdtA-like_BSH"/>
</dbReference>
<keyword evidence="3" id="KW-0732">Signal</keyword>
<dbReference type="Pfam" id="PF25944">
    <property type="entry name" value="Beta-barrel_RND"/>
    <property type="match status" value="1"/>
</dbReference>
<dbReference type="InParanoid" id="A0A3A9JKE5"/>
<name>A0A3A9JKE5_9PROT</name>
<comment type="similarity">
    <text evidence="2">Belongs to the membrane fusion protein (MFP) (TC 8.A.1) family.</text>
</comment>
<dbReference type="Gene3D" id="2.40.30.170">
    <property type="match status" value="1"/>
</dbReference>
<dbReference type="EMBL" id="RFLX01000015">
    <property type="protein sequence ID" value="RMI19867.1"/>
    <property type="molecule type" value="Genomic_DNA"/>
</dbReference>
<feature type="signal peptide" evidence="3">
    <location>
        <begin position="1"/>
        <end position="28"/>
    </location>
</feature>
<evidence type="ECO:0000256" key="3">
    <source>
        <dbReference type="SAM" id="SignalP"/>
    </source>
</evidence>
<evidence type="ECO:0000313" key="8">
    <source>
        <dbReference type="EMBL" id="RKK05263.1"/>
    </source>
</evidence>
<evidence type="ECO:0000256" key="1">
    <source>
        <dbReference type="ARBA" id="ARBA00004196"/>
    </source>
</evidence>
<dbReference type="Proteomes" id="UP000278036">
    <property type="component" value="Unassembled WGS sequence"/>
</dbReference>
<dbReference type="InterPro" id="IPR006143">
    <property type="entry name" value="RND_pump_MFP"/>
</dbReference>
<evidence type="ECO:0000313" key="9">
    <source>
        <dbReference type="EMBL" id="RMI19867.1"/>
    </source>
</evidence>
<dbReference type="PANTHER" id="PTHR30158:SF3">
    <property type="entry name" value="MULTIDRUG EFFLUX PUMP SUBUNIT ACRA-RELATED"/>
    <property type="match status" value="1"/>
</dbReference>
<feature type="chain" id="PRO_5017267024" evidence="3">
    <location>
        <begin position="29"/>
        <end position="405"/>
    </location>
</feature>
<dbReference type="GO" id="GO:0005886">
    <property type="term" value="C:plasma membrane"/>
    <property type="evidence" value="ECO:0007669"/>
    <property type="project" value="UniProtKB-SubCell"/>
</dbReference>
<dbReference type="PANTHER" id="PTHR30158">
    <property type="entry name" value="ACRA/E-RELATED COMPONENT OF DRUG EFFLUX TRANSPORTER"/>
    <property type="match status" value="1"/>
</dbReference>
<accession>A0A3A9JKE5</accession>
<organism evidence="8 11">
    <name type="scientific">Teichococcus wenyumeiae</name>
    <dbReference type="NCBI Taxonomy" id="2478470"/>
    <lineage>
        <taxon>Bacteria</taxon>
        <taxon>Pseudomonadati</taxon>
        <taxon>Pseudomonadota</taxon>
        <taxon>Alphaproteobacteria</taxon>
        <taxon>Acetobacterales</taxon>
        <taxon>Roseomonadaceae</taxon>
        <taxon>Roseomonas</taxon>
    </lineage>
</organism>
<dbReference type="Pfam" id="PF25876">
    <property type="entry name" value="HH_MFP_RND"/>
    <property type="match status" value="1"/>
</dbReference>